<dbReference type="EMBL" id="PECC01000027">
    <property type="protein sequence ID" value="TDZ50236.1"/>
    <property type="molecule type" value="Genomic_DNA"/>
</dbReference>
<accession>A0A4R8R278</accession>
<comment type="caution">
    <text evidence="1">The sequence shown here is derived from an EMBL/GenBank/DDBJ whole genome shotgun (WGS) entry which is preliminary data.</text>
</comment>
<sequence>MDVAGDAFLALTFHPQRPTPTGRITYAPAFEV</sequence>
<reference evidence="1 2" key="1">
    <citation type="journal article" date="2019" name="Sci. Rep.">
        <title>Extended insight into the Mycobacterium chelonae-abscessus complex through whole genome sequencing of Mycobacterium salmoniphilum outbreak and Mycobacterium salmoniphilum-like strains.</title>
        <authorList>
            <person name="Behra P.R.K."/>
            <person name="Das S."/>
            <person name="Pettersson B.M.F."/>
            <person name="Shirreff L."/>
            <person name="DuCote T."/>
            <person name="Jacobsson K.G."/>
            <person name="Ennis D.G."/>
            <person name="Kirsebom L.A."/>
        </authorList>
    </citation>
    <scope>NUCLEOTIDE SEQUENCE [LARGE SCALE GENOMIC DNA]</scope>
    <source>
        <strain evidence="1 2">CCUG 63697</strain>
    </source>
</reference>
<gene>
    <name evidence="1" type="ORF">CCUG63697_01739</name>
</gene>
<dbReference type="Proteomes" id="UP000295165">
    <property type="component" value="Unassembled WGS sequence"/>
</dbReference>
<proteinExistence type="predicted"/>
<evidence type="ECO:0000313" key="1">
    <source>
        <dbReference type="EMBL" id="TDZ50236.1"/>
    </source>
</evidence>
<organism evidence="1 2">
    <name type="scientific">Mycobacteroides franklinii</name>
    <dbReference type="NCBI Taxonomy" id="948102"/>
    <lineage>
        <taxon>Bacteria</taxon>
        <taxon>Bacillati</taxon>
        <taxon>Actinomycetota</taxon>
        <taxon>Actinomycetes</taxon>
        <taxon>Mycobacteriales</taxon>
        <taxon>Mycobacteriaceae</taxon>
        <taxon>Mycobacteroides</taxon>
    </lineage>
</organism>
<protein>
    <submittedName>
        <fullName evidence="1">Uncharacterized protein</fullName>
    </submittedName>
</protein>
<evidence type="ECO:0000313" key="2">
    <source>
        <dbReference type="Proteomes" id="UP000295165"/>
    </source>
</evidence>
<name>A0A4R8R278_9MYCO</name>
<dbReference type="AlphaFoldDB" id="A0A4R8R278"/>
<keyword evidence="2" id="KW-1185">Reference proteome</keyword>